<evidence type="ECO:0000313" key="5">
    <source>
        <dbReference type="EMBL" id="HAE0451801.1"/>
    </source>
</evidence>
<dbReference type="EMBL" id="DAARZX010000016">
    <property type="protein sequence ID" value="HAE4620399.1"/>
    <property type="molecule type" value="Genomic_DNA"/>
</dbReference>
<accession>A0A3W0D1G5</accession>
<reference evidence="6" key="1">
    <citation type="journal article" date="2018" name="Genome Biol.">
        <title>SKESA: strategic k-mer extension for scrupulous assemblies.</title>
        <authorList>
            <person name="Souvorov A."/>
            <person name="Agarwala R."/>
            <person name="Lipman D.J."/>
        </authorList>
    </citation>
    <scope>NUCLEOTIDE SEQUENCE</scope>
    <source>
        <strain evidence="3">09-3426</strain>
        <strain evidence="6">13-5657</strain>
        <strain evidence="4">Sam_5f569ebd-755b-4147-8429-4678b9c250cc</strain>
    </source>
</reference>
<evidence type="ECO:0000313" key="6">
    <source>
        <dbReference type="EMBL" id="HAE4620399.1"/>
    </source>
</evidence>
<dbReference type="EMBL" id="DAAQQN010000043">
    <property type="protein sequence ID" value="HAE0451801.1"/>
    <property type="molecule type" value="Genomic_DNA"/>
</dbReference>
<dbReference type="RefSeq" id="WP_023888856.1">
    <property type="nucleotide sequence ID" value="NZ_JAVFZP010000016.1"/>
</dbReference>
<dbReference type="Pfam" id="PF24806">
    <property type="entry name" value="DUF7706"/>
    <property type="match status" value="1"/>
</dbReference>
<dbReference type="InterPro" id="IPR056123">
    <property type="entry name" value="DUF7706"/>
</dbReference>
<evidence type="ECO:0000313" key="3">
    <source>
        <dbReference type="EMBL" id="HAC6812749.1"/>
    </source>
</evidence>
<sequence>MEETATITTELSDRHAWALAQLVKRIGWNEVRINAADDDDAYLMREALSALQKSLAESGYAPR</sequence>
<name>A0A3W0D1G5_SALET</name>
<reference evidence="6" key="2">
    <citation type="submission" date="2018-07" db="EMBL/GenBank/DDBJ databases">
        <authorList>
            <consortium name="NCBI Pathogen Detection Project"/>
        </authorList>
    </citation>
    <scope>NUCLEOTIDE SEQUENCE</scope>
    <source>
        <strain evidence="3">09-3426</strain>
        <strain evidence="6">13-5657</strain>
        <strain evidence="4">Sam_5f569ebd-755b-4147-8429-4678b9c250cc</strain>
    </source>
</reference>
<dbReference type="EMBL" id="AAHNKL010000071">
    <property type="protein sequence ID" value="EBY1992248.1"/>
    <property type="molecule type" value="Genomic_DNA"/>
</dbReference>
<dbReference type="EMBL" id="DAAMIM010000034">
    <property type="protein sequence ID" value="HAC6812749.1"/>
    <property type="molecule type" value="Genomic_DNA"/>
</dbReference>
<comment type="caution">
    <text evidence="6">The sequence shown here is derived from an EMBL/GenBank/DDBJ whole genome shotgun (WGS) entry which is preliminary data.</text>
</comment>
<organism evidence="6">
    <name type="scientific">Salmonella enterica subsp. enterica serovar Agona</name>
    <dbReference type="NCBI Taxonomy" id="58095"/>
    <lineage>
        <taxon>Bacteria</taxon>
        <taxon>Pseudomonadati</taxon>
        <taxon>Pseudomonadota</taxon>
        <taxon>Gammaproteobacteria</taxon>
        <taxon>Enterobacterales</taxon>
        <taxon>Enterobacteriaceae</taxon>
        <taxon>Salmonella</taxon>
    </lineage>
</organism>
<dbReference type="EMBL" id="AAHNKL010000018">
    <property type="protein sequence ID" value="EBY1990811.1"/>
    <property type="molecule type" value="Genomic_DNA"/>
</dbReference>
<evidence type="ECO:0000313" key="1">
    <source>
        <dbReference type="EMBL" id="EBY1990811.1"/>
    </source>
</evidence>
<proteinExistence type="predicted"/>
<evidence type="ECO:0000313" key="2">
    <source>
        <dbReference type="EMBL" id="EBY1992248.1"/>
    </source>
</evidence>
<gene>
    <name evidence="1" type="ORF">DU232_17670</name>
    <name evidence="2" type="ORF">DU232_25235</name>
    <name evidence="3" type="ORF">G0D82_23005</name>
    <name evidence="4" type="ORF">G2192_21170</name>
    <name evidence="5" type="ORF">G2192_24815</name>
    <name evidence="6" type="ORF">G4D20_004173</name>
    <name evidence="7" type="ORF">G4D20_004870</name>
</gene>
<dbReference type="EMBL" id="DAAQQN010000016">
    <property type="protein sequence ID" value="HAE0451101.1"/>
    <property type="molecule type" value="Genomic_DNA"/>
</dbReference>
<dbReference type="EMBL" id="DAARZX010000045">
    <property type="protein sequence ID" value="HAE4621071.1"/>
    <property type="molecule type" value="Genomic_DNA"/>
</dbReference>
<protein>
    <submittedName>
        <fullName evidence="6">Uncharacterized protein</fullName>
    </submittedName>
</protein>
<evidence type="ECO:0000313" key="4">
    <source>
        <dbReference type="EMBL" id="HAE0451101.1"/>
    </source>
</evidence>
<reference evidence="1" key="3">
    <citation type="submission" date="2018-07" db="EMBL/GenBank/DDBJ databases">
        <authorList>
            <person name="Ashton P.M."/>
            <person name="Dallman T."/>
            <person name="Nair S."/>
            <person name="De Pinna E."/>
            <person name="Peters T."/>
            <person name="Grant K."/>
        </authorList>
    </citation>
    <scope>NUCLEOTIDE SEQUENCE</scope>
    <source>
        <strain evidence="1">488730</strain>
    </source>
</reference>
<dbReference type="AlphaFoldDB" id="A0A3W0D1G5"/>
<evidence type="ECO:0000313" key="7">
    <source>
        <dbReference type="EMBL" id="HAE4621071.1"/>
    </source>
</evidence>